<keyword evidence="7 10" id="KW-0472">Membrane</keyword>
<evidence type="ECO:0000256" key="6">
    <source>
        <dbReference type="ARBA" id="ARBA00022989"/>
    </source>
</evidence>
<keyword evidence="4 11" id="KW-0808">Transferase</keyword>
<keyword evidence="3" id="KW-1003">Cell membrane</keyword>
<name>A0A3G9JBE8_9BACL</name>
<keyword evidence="12" id="KW-1185">Reference proteome</keyword>
<evidence type="ECO:0000256" key="4">
    <source>
        <dbReference type="ARBA" id="ARBA00022679"/>
    </source>
</evidence>
<dbReference type="PANTHER" id="PTHR23028">
    <property type="entry name" value="ACETYLTRANSFERASE"/>
    <property type="match status" value="1"/>
</dbReference>
<dbReference type="GO" id="GO:0009103">
    <property type="term" value="P:lipopolysaccharide biosynthetic process"/>
    <property type="evidence" value="ECO:0007669"/>
    <property type="project" value="TreeGrafter"/>
</dbReference>
<dbReference type="InterPro" id="IPR002656">
    <property type="entry name" value="Acyl_transf_3_dom"/>
</dbReference>
<dbReference type="PANTHER" id="PTHR23028:SF53">
    <property type="entry name" value="ACYL_TRANSF_3 DOMAIN-CONTAINING PROTEIN"/>
    <property type="match status" value="1"/>
</dbReference>
<feature type="transmembrane region" description="Helical" evidence="10">
    <location>
        <begin position="267"/>
        <end position="290"/>
    </location>
</feature>
<evidence type="ECO:0000313" key="11">
    <source>
        <dbReference type="EMBL" id="BBH22243.1"/>
    </source>
</evidence>
<evidence type="ECO:0000256" key="8">
    <source>
        <dbReference type="ARBA" id="ARBA00023315"/>
    </source>
</evidence>
<dbReference type="Pfam" id="PF01757">
    <property type="entry name" value="Acyl_transf_3"/>
    <property type="match status" value="1"/>
</dbReference>
<feature type="transmembrane region" description="Helical" evidence="10">
    <location>
        <begin position="174"/>
        <end position="192"/>
    </location>
</feature>
<dbReference type="AlphaFoldDB" id="A0A3G9JBE8"/>
<keyword evidence="8 11" id="KW-0012">Acyltransferase</keyword>
<feature type="region of interest" description="Disordered" evidence="9">
    <location>
        <begin position="412"/>
        <end position="529"/>
    </location>
</feature>
<proteinExistence type="inferred from homology"/>
<feature type="transmembrane region" description="Helical" evidence="10">
    <location>
        <begin position="151"/>
        <end position="167"/>
    </location>
</feature>
<keyword evidence="5 10" id="KW-0812">Transmembrane</keyword>
<organism evidence="11 12">
    <name type="scientific">Paenibacillus baekrokdamisoli</name>
    <dbReference type="NCBI Taxonomy" id="1712516"/>
    <lineage>
        <taxon>Bacteria</taxon>
        <taxon>Bacillati</taxon>
        <taxon>Bacillota</taxon>
        <taxon>Bacilli</taxon>
        <taxon>Bacillales</taxon>
        <taxon>Paenibacillaceae</taxon>
        <taxon>Paenibacillus</taxon>
    </lineage>
</organism>
<evidence type="ECO:0000256" key="9">
    <source>
        <dbReference type="SAM" id="MobiDB-lite"/>
    </source>
</evidence>
<dbReference type="OrthoDB" id="9796461at2"/>
<dbReference type="RefSeq" id="WP_125660019.1">
    <property type="nucleotide sequence ID" value="NZ_AP019308.1"/>
</dbReference>
<dbReference type="Proteomes" id="UP000275368">
    <property type="component" value="Chromosome"/>
</dbReference>
<evidence type="ECO:0000313" key="12">
    <source>
        <dbReference type="Proteomes" id="UP000275368"/>
    </source>
</evidence>
<dbReference type="Gene3D" id="3.40.50.1110">
    <property type="entry name" value="SGNH hydrolase"/>
    <property type="match status" value="1"/>
</dbReference>
<sequence>MPKPLDNSGRYMPGLDGLRAIAVFAVIAYHLNIKGLPGGLLGVGIFFVLSGYLITDILLKQQGRNRRLDLRTFWVRRARRLLPAMFIMIAFVSLWLLMSDAARLFSLKGDIGSALLYISNWWLIFHKVSYFESFGPASPFGHLWSLAVEEQFYLIWPLVLAIALRFIPQRGKLALAIITAAAASAGVMALLYEPGVDPSRVYYGTDTRAFALLIGAALAVVWPSWKLSSALSVRGRLTLDGIATSGLIVVLIMIGKTGEYDSFLYRGGMVLAALATAAVVAAMAHPASILGRIIGSKPIRWFGVRSYGIYLYHYPIIVLTTPTAEAGEFHPWRALIQVILTIIVAELSWRFVEEPIRHGALGRLRSQLLQARNHKPKLGKAAMLLSICVLVISCVSCTNQGSVLRDNAVNASADNGQKLGGTGTADRPDETGTAEKPVIPSTNSGKQTVVGEGSAHTPETGVDNQTKQPETTKPDSTNTSTDKPTNTKPIKPGVEKPTTGLGEGKGSSKGSSEGSSAAAKPPVKNDKGDAFAKDGVTAIGDSVMLDIAENLEKLVPGIVVDGKIGRQLIQATAVIEDLKKNGKLGKTVFIELGTNGSFSTKQLNKLLAAIGDNHRILIANTRVPAKWQDTVNEMLEGTVEKIPAICLIDWYSASEGHKEFFEKDGVHLKKAGAKAYAELVVSALGK</sequence>
<dbReference type="KEGG" id="pbk:Back11_35880"/>
<dbReference type="InterPro" id="IPR050879">
    <property type="entry name" value="Acyltransferase_3"/>
</dbReference>
<reference evidence="11 12" key="1">
    <citation type="submission" date="2018-11" db="EMBL/GenBank/DDBJ databases">
        <title>Complete genome sequence of Paenibacillus baekrokdamisoli strain KCTC 33723.</title>
        <authorList>
            <person name="Kang S.W."/>
            <person name="Lee K.C."/>
            <person name="Kim K.K."/>
            <person name="Kim J.S."/>
            <person name="Kim D.S."/>
            <person name="Ko S.H."/>
            <person name="Yang S.H."/>
            <person name="Lee J.S."/>
        </authorList>
    </citation>
    <scope>NUCLEOTIDE SEQUENCE [LARGE SCALE GENOMIC DNA]</scope>
    <source>
        <strain evidence="11 12">KCTC 33723</strain>
    </source>
</reference>
<evidence type="ECO:0000256" key="1">
    <source>
        <dbReference type="ARBA" id="ARBA00004651"/>
    </source>
</evidence>
<feature type="transmembrane region" description="Helical" evidence="10">
    <location>
        <begin position="237"/>
        <end position="255"/>
    </location>
</feature>
<feature type="transmembrane region" description="Helical" evidence="10">
    <location>
        <begin position="302"/>
        <end position="322"/>
    </location>
</feature>
<evidence type="ECO:0000256" key="10">
    <source>
        <dbReference type="SAM" id="Phobius"/>
    </source>
</evidence>
<dbReference type="GO" id="GO:0005886">
    <property type="term" value="C:plasma membrane"/>
    <property type="evidence" value="ECO:0007669"/>
    <property type="project" value="UniProtKB-SubCell"/>
</dbReference>
<dbReference type="EMBL" id="AP019308">
    <property type="protein sequence ID" value="BBH22243.1"/>
    <property type="molecule type" value="Genomic_DNA"/>
</dbReference>
<evidence type="ECO:0000256" key="5">
    <source>
        <dbReference type="ARBA" id="ARBA00022692"/>
    </source>
</evidence>
<comment type="subcellular location">
    <subcellularLocation>
        <location evidence="1">Cell membrane</location>
        <topology evidence="1">Multi-pass membrane protein</topology>
    </subcellularLocation>
</comment>
<feature type="transmembrane region" description="Helical" evidence="10">
    <location>
        <begin position="207"/>
        <end position="225"/>
    </location>
</feature>
<feature type="transmembrane region" description="Helical" evidence="10">
    <location>
        <begin position="80"/>
        <end position="98"/>
    </location>
</feature>
<evidence type="ECO:0000256" key="2">
    <source>
        <dbReference type="ARBA" id="ARBA00007400"/>
    </source>
</evidence>
<keyword evidence="6 10" id="KW-1133">Transmembrane helix</keyword>
<gene>
    <name evidence="11" type="ORF">Back11_35880</name>
</gene>
<dbReference type="InterPro" id="IPR036514">
    <property type="entry name" value="SGNH_hydro_sf"/>
</dbReference>
<comment type="similarity">
    <text evidence="2">Belongs to the acyltransferase 3 family.</text>
</comment>
<evidence type="ECO:0000256" key="7">
    <source>
        <dbReference type="ARBA" id="ARBA00023136"/>
    </source>
</evidence>
<feature type="transmembrane region" description="Helical" evidence="10">
    <location>
        <begin position="39"/>
        <end position="59"/>
    </location>
</feature>
<feature type="compositionally biased region" description="Low complexity" evidence="9">
    <location>
        <begin position="508"/>
        <end position="520"/>
    </location>
</feature>
<dbReference type="CDD" id="cd01840">
    <property type="entry name" value="SGNH_hydrolase_yrhL_like"/>
    <property type="match status" value="1"/>
</dbReference>
<accession>A0A3G9JBE8</accession>
<dbReference type="SUPFAM" id="SSF52266">
    <property type="entry name" value="SGNH hydrolase"/>
    <property type="match status" value="1"/>
</dbReference>
<protein>
    <submittedName>
        <fullName evidence="11">Acyltransferase</fullName>
    </submittedName>
</protein>
<evidence type="ECO:0000256" key="3">
    <source>
        <dbReference type="ARBA" id="ARBA00022475"/>
    </source>
</evidence>
<feature type="compositionally biased region" description="Polar residues" evidence="9">
    <location>
        <begin position="462"/>
        <end position="488"/>
    </location>
</feature>
<dbReference type="GO" id="GO:0016747">
    <property type="term" value="F:acyltransferase activity, transferring groups other than amino-acyl groups"/>
    <property type="evidence" value="ECO:0007669"/>
    <property type="project" value="InterPro"/>
</dbReference>